<evidence type="ECO:0000313" key="13">
    <source>
        <dbReference type="Proteomes" id="UP000076482"/>
    </source>
</evidence>
<dbReference type="InterPro" id="IPR050547">
    <property type="entry name" value="DEAD_box_RNA_helicases"/>
</dbReference>
<dbReference type="AlphaFoldDB" id="A0A161TA14"/>
<dbReference type="GO" id="GO:0003723">
    <property type="term" value="F:RNA binding"/>
    <property type="evidence" value="ECO:0007669"/>
    <property type="project" value="TreeGrafter"/>
</dbReference>
<feature type="domain" description="HD Cas3-type" evidence="11">
    <location>
        <begin position="16"/>
        <end position="191"/>
    </location>
</feature>
<evidence type="ECO:0000256" key="1">
    <source>
        <dbReference type="ARBA" id="ARBA00006847"/>
    </source>
</evidence>
<evidence type="ECO:0000256" key="7">
    <source>
        <dbReference type="ARBA" id="ARBA00022806"/>
    </source>
</evidence>
<dbReference type="InterPro" id="IPR027417">
    <property type="entry name" value="P-loop_NTPase"/>
</dbReference>
<dbReference type="InterPro" id="IPR054712">
    <property type="entry name" value="Cas3-like_dom"/>
</dbReference>
<dbReference type="SUPFAM" id="SSF52540">
    <property type="entry name" value="P-loop containing nucleoside triphosphate hydrolases"/>
    <property type="match status" value="1"/>
</dbReference>
<evidence type="ECO:0000256" key="2">
    <source>
        <dbReference type="ARBA" id="ARBA00009046"/>
    </source>
</evidence>
<dbReference type="InterPro" id="IPR038257">
    <property type="entry name" value="CRISPR-assoc_Cas3_HD_sf"/>
</dbReference>
<evidence type="ECO:0000256" key="9">
    <source>
        <dbReference type="ARBA" id="ARBA00023118"/>
    </source>
</evidence>
<dbReference type="Pfam" id="PF00270">
    <property type="entry name" value="DEAD"/>
    <property type="match status" value="1"/>
</dbReference>
<dbReference type="PANTHER" id="PTHR47963">
    <property type="entry name" value="DEAD-BOX ATP-DEPENDENT RNA HELICASE 47, MITOCHONDRIAL"/>
    <property type="match status" value="1"/>
</dbReference>
<keyword evidence="10" id="KW-0175">Coiled coil</keyword>
<dbReference type="Proteomes" id="UP000076482">
    <property type="component" value="Unassembled WGS sequence"/>
</dbReference>
<dbReference type="Gene3D" id="1.10.3210.30">
    <property type="match status" value="1"/>
</dbReference>
<keyword evidence="3" id="KW-0540">Nuclease</keyword>
<evidence type="ECO:0000256" key="10">
    <source>
        <dbReference type="SAM" id="Coils"/>
    </source>
</evidence>
<keyword evidence="4" id="KW-0479">Metal-binding</keyword>
<dbReference type="InterPro" id="IPR011545">
    <property type="entry name" value="DEAD/DEAH_box_helicase_dom"/>
</dbReference>
<comment type="similarity">
    <text evidence="2">In the central section; belongs to the CRISPR-associated helicase Cas3 family.</text>
</comment>
<keyword evidence="9" id="KW-0051">Antiviral defense</keyword>
<name>A0A161TA14_BACCE</name>
<evidence type="ECO:0000256" key="3">
    <source>
        <dbReference type="ARBA" id="ARBA00022722"/>
    </source>
</evidence>
<dbReference type="SMART" id="SM00487">
    <property type="entry name" value="DEXDc"/>
    <property type="match status" value="1"/>
</dbReference>
<evidence type="ECO:0000256" key="6">
    <source>
        <dbReference type="ARBA" id="ARBA00022801"/>
    </source>
</evidence>
<dbReference type="InterPro" id="IPR014001">
    <property type="entry name" value="Helicase_ATP-bd"/>
</dbReference>
<dbReference type="NCBIfam" id="TIGR01596">
    <property type="entry name" value="cas3_HD"/>
    <property type="match status" value="1"/>
</dbReference>
<dbReference type="PATRIC" id="fig|1396.535.peg.4121"/>
<feature type="coiled-coil region" evidence="10">
    <location>
        <begin position="666"/>
        <end position="701"/>
    </location>
</feature>
<sequence>MMMVTWCYSMDEIYAKSQPVETLREHTDALFSCFKELRSAYPNALQEKEWGLLQIVAEYHDVGKVLPAFQNRLIGDKGKPWLEAEVPHAIASLLFLPPLELPKDEKKIVMQSIAYHHERKMDLKKLNPVINEIAMARDKLIPVLEKNGFRVSDNITAKNIRRAIEVRYVPTHEDFLSYVRVKGMQHRLDYAASAREPIEMHCDKDLNGYVKHFFQAINGQPNPLQQFTNDNKEENIIAIAQTGMGKTEAAFLWLGEDKSFFTLPFRVSLDAQYERCKGKLGLVDEDGPIAGLLHSGAIPVLENAYGEYDAEIAYNQAKLLSRKLTFCTVDQIMKFPLMFRGFEKWLATLGYSKVVIDEIQAYSPKMLAIILKGIQMIHEIGGRFCIMTATMPPVILEGLKQLGVTEKDYKKDQFVNDGLIRHRITVVEKPIYDDIDLIVEKSKAERVLVICNTVKRAIEVSNLIRSKGGNASLLHSAFVRRDRRVKENGILAFAPNDKNREKEQGIWITTQLVEASVDVDFDVLFTEIATLDSLFQRFGRVFRSRMYEGMVPNVFIYSGDASGVGVHRFAVYEEELVSRGKELLQQFEGEVLLESKKMEMIEILYDVEALKGTRYWREFQTALSVMEDISAYGMGSVEAQKIFREMDAVTGIPIQFKSDAGLVEKIRSFESVQQKIKEALNDMNQEKVQEKVQELRALKRRILLKIEDYTMSIARTKLGEEEDCLAVKGLDYINWIHMEYNEEFGLH</sequence>
<dbReference type="Gene3D" id="3.40.50.300">
    <property type="entry name" value="P-loop containing nucleotide triphosphate hydrolases"/>
    <property type="match status" value="2"/>
</dbReference>
<dbReference type="RefSeq" id="WP_080467451.1">
    <property type="nucleotide sequence ID" value="NZ_LJKE01000015.1"/>
</dbReference>
<comment type="similarity">
    <text evidence="1">In the N-terminal section; belongs to the CRISPR-associated nuclease Cas3-HD family.</text>
</comment>
<reference evidence="12 13" key="1">
    <citation type="submission" date="2015-09" db="EMBL/GenBank/DDBJ databases">
        <title>Bacillus cereus food isolates.</title>
        <authorList>
            <person name="Boekhorst J."/>
        </authorList>
    </citation>
    <scope>NUCLEOTIDE SEQUENCE [LARGE SCALE GENOMIC DNA]</scope>
    <source>
        <strain evidence="12 13">B4088</strain>
    </source>
</reference>
<dbReference type="Pfam" id="PF22590">
    <property type="entry name" value="Cas3-like_C_2"/>
    <property type="match status" value="1"/>
</dbReference>
<dbReference type="GO" id="GO:0003724">
    <property type="term" value="F:RNA helicase activity"/>
    <property type="evidence" value="ECO:0007669"/>
    <property type="project" value="TreeGrafter"/>
</dbReference>
<evidence type="ECO:0000313" key="12">
    <source>
        <dbReference type="EMBL" id="KZD71914.1"/>
    </source>
</evidence>
<dbReference type="CDD" id="cd09641">
    <property type="entry name" value="Cas3''_I"/>
    <property type="match status" value="1"/>
</dbReference>
<keyword evidence="8" id="KW-0067">ATP-binding</keyword>
<dbReference type="EMBL" id="LJKE01000015">
    <property type="protein sequence ID" value="KZD71914.1"/>
    <property type="molecule type" value="Genomic_DNA"/>
</dbReference>
<dbReference type="GO" id="GO:0046872">
    <property type="term" value="F:metal ion binding"/>
    <property type="evidence" value="ECO:0007669"/>
    <property type="project" value="UniProtKB-KW"/>
</dbReference>
<dbReference type="PROSITE" id="PS51643">
    <property type="entry name" value="HD_CAS3"/>
    <property type="match status" value="1"/>
</dbReference>
<organism evidence="12 13">
    <name type="scientific">Bacillus cereus</name>
    <dbReference type="NCBI Taxonomy" id="1396"/>
    <lineage>
        <taxon>Bacteria</taxon>
        <taxon>Bacillati</taxon>
        <taxon>Bacillota</taxon>
        <taxon>Bacilli</taxon>
        <taxon>Bacillales</taxon>
        <taxon>Bacillaceae</taxon>
        <taxon>Bacillus</taxon>
        <taxon>Bacillus cereus group</taxon>
    </lineage>
</organism>
<proteinExistence type="inferred from homology"/>
<dbReference type="InterPro" id="IPR006474">
    <property type="entry name" value="Helicase_Cas3_CRISPR-ass_core"/>
</dbReference>
<evidence type="ECO:0000256" key="5">
    <source>
        <dbReference type="ARBA" id="ARBA00022741"/>
    </source>
</evidence>
<protein>
    <submittedName>
        <fullName evidence="12">CRISPR-associated helicase Cas3</fullName>
    </submittedName>
</protein>
<evidence type="ECO:0000259" key="11">
    <source>
        <dbReference type="PROSITE" id="PS51643"/>
    </source>
</evidence>
<keyword evidence="6" id="KW-0378">Hydrolase</keyword>
<dbReference type="InterPro" id="IPR006483">
    <property type="entry name" value="CRISPR-assoc_Cas3_HD"/>
</dbReference>
<comment type="caution">
    <text evidence="12">The sequence shown here is derived from an EMBL/GenBank/DDBJ whole genome shotgun (WGS) entry which is preliminary data.</text>
</comment>
<dbReference type="NCBIfam" id="TIGR01587">
    <property type="entry name" value="cas3_core"/>
    <property type="match status" value="1"/>
</dbReference>
<keyword evidence="5" id="KW-0547">Nucleotide-binding</keyword>
<evidence type="ECO:0000256" key="4">
    <source>
        <dbReference type="ARBA" id="ARBA00022723"/>
    </source>
</evidence>
<keyword evidence="7" id="KW-0347">Helicase</keyword>
<dbReference type="GO" id="GO:0005524">
    <property type="term" value="F:ATP binding"/>
    <property type="evidence" value="ECO:0007669"/>
    <property type="project" value="UniProtKB-KW"/>
</dbReference>
<dbReference type="GO" id="GO:0051607">
    <property type="term" value="P:defense response to virus"/>
    <property type="evidence" value="ECO:0007669"/>
    <property type="project" value="UniProtKB-KW"/>
</dbReference>
<dbReference type="GO" id="GO:0004518">
    <property type="term" value="F:nuclease activity"/>
    <property type="evidence" value="ECO:0007669"/>
    <property type="project" value="UniProtKB-KW"/>
</dbReference>
<dbReference type="GO" id="GO:0016787">
    <property type="term" value="F:hydrolase activity"/>
    <property type="evidence" value="ECO:0007669"/>
    <property type="project" value="UniProtKB-KW"/>
</dbReference>
<dbReference type="PANTHER" id="PTHR47963:SF9">
    <property type="entry name" value="CRISPR-ASSOCIATED ENDONUCLEASE_HELICASE CAS3"/>
    <property type="match status" value="1"/>
</dbReference>
<accession>A0A161TA14</accession>
<dbReference type="SUPFAM" id="SSF109604">
    <property type="entry name" value="HD-domain/PDEase-like"/>
    <property type="match status" value="1"/>
</dbReference>
<gene>
    <name evidence="12" type="ORF">B4088_0375</name>
</gene>
<evidence type="ECO:0000256" key="8">
    <source>
        <dbReference type="ARBA" id="ARBA00022840"/>
    </source>
</evidence>